<dbReference type="GO" id="GO:0016020">
    <property type="term" value="C:membrane"/>
    <property type="evidence" value="ECO:0007669"/>
    <property type="project" value="TreeGrafter"/>
</dbReference>
<evidence type="ECO:0000256" key="3">
    <source>
        <dbReference type="ARBA" id="ARBA00022777"/>
    </source>
</evidence>
<evidence type="ECO:0000313" key="8">
    <source>
        <dbReference type="Proteomes" id="UP000311382"/>
    </source>
</evidence>
<evidence type="ECO:0000256" key="1">
    <source>
        <dbReference type="ARBA" id="ARBA00022679"/>
    </source>
</evidence>
<evidence type="ECO:0000259" key="6">
    <source>
        <dbReference type="PROSITE" id="PS50146"/>
    </source>
</evidence>
<name>A0A5C5G803_9BASI</name>
<proteinExistence type="predicted"/>
<dbReference type="STRING" id="5288.A0A5C5G803"/>
<dbReference type="Pfam" id="PF19279">
    <property type="entry name" value="YegS_C"/>
    <property type="match status" value="1"/>
</dbReference>
<dbReference type="Pfam" id="PF00781">
    <property type="entry name" value="DAGK_cat"/>
    <property type="match status" value="1"/>
</dbReference>
<dbReference type="OrthoDB" id="3853857at2759"/>
<keyword evidence="2" id="KW-0547">Nucleotide-binding</keyword>
<dbReference type="GO" id="GO:0005737">
    <property type="term" value="C:cytoplasm"/>
    <property type="evidence" value="ECO:0007669"/>
    <property type="project" value="TreeGrafter"/>
</dbReference>
<dbReference type="InterPro" id="IPR016064">
    <property type="entry name" value="NAD/diacylglycerol_kinase_sf"/>
</dbReference>
<keyword evidence="4" id="KW-0067">ATP-binding</keyword>
<evidence type="ECO:0000256" key="2">
    <source>
        <dbReference type="ARBA" id="ARBA00022741"/>
    </source>
</evidence>
<evidence type="ECO:0000256" key="5">
    <source>
        <dbReference type="SAM" id="MobiDB-lite"/>
    </source>
</evidence>
<dbReference type="Proteomes" id="UP000311382">
    <property type="component" value="Unassembled WGS sequence"/>
</dbReference>
<dbReference type="InterPro" id="IPR001206">
    <property type="entry name" value="Diacylglycerol_kinase_cat_dom"/>
</dbReference>
<evidence type="ECO:0000256" key="4">
    <source>
        <dbReference type="ARBA" id="ARBA00022840"/>
    </source>
</evidence>
<dbReference type="InterPro" id="IPR045540">
    <property type="entry name" value="YegS/DAGK_C"/>
</dbReference>
<dbReference type="SUPFAM" id="SSF111331">
    <property type="entry name" value="NAD kinase/diacylglycerol kinase-like"/>
    <property type="match status" value="1"/>
</dbReference>
<organism evidence="7 8">
    <name type="scientific">Rhodotorula diobovata</name>
    <dbReference type="NCBI Taxonomy" id="5288"/>
    <lineage>
        <taxon>Eukaryota</taxon>
        <taxon>Fungi</taxon>
        <taxon>Dikarya</taxon>
        <taxon>Basidiomycota</taxon>
        <taxon>Pucciniomycotina</taxon>
        <taxon>Microbotryomycetes</taxon>
        <taxon>Sporidiobolales</taxon>
        <taxon>Sporidiobolaceae</taxon>
        <taxon>Rhodotorula</taxon>
    </lineage>
</organism>
<feature type="domain" description="DAGKc" evidence="6">
    <location>
        <begin position="166"/>
        <end position="312"/>
    </location>
</feature>
<evidence type="ECO:0000313" key="7">
    <source>
        <dbReference type="EMBL" id="TNY24639.1"/>
    </source>
</evidence>
<keyword evidence="8" id="KW-1185">Reference proteome</keyword>
<dbReference type="SMART" id="SM00046">
    <property type="entry name" value="DAGKc"/>
    <property type="match status" value="1"/>
</dbReference>
<feature type="region of interest" description="Disordered" evidence="5">
    <location>
        <begin position="426"/>
        <end position="448"/>
    </location>
</feature>
<dbReference type="PANTHER" id="PTHR12358:SF31">
    <property type="entry name" value="ACYLGLYCEROL KINASE, MITOCHONDRIAL"/>
    <property type="match status" value="1"/>
</dbReference>
<accession>A0A5C5G803</accession>
<gene>
    <name evidence="7" type="ORF">DMC30DRAFT_370565</name>
</gene>
<dbReference type="GO" id="GO:0001727">
    <property type="term" value="F:lipid kinase activity"/>
    <property type="evidence" value="ECO:0007669"/>
    <property type="project" value="TreeGrafter"/>
</dbReference>
<comment type="caution">
    <text evidence="7">The sequence shown here is derived from an EMBL/GenBank/DDBJ whole genome shotgun (WGS) entry which is preliminary data.</text>
</comment>
<dbReference type="InterPro" id="IPR050187">
    <property type="entry name" value="Lipid_Phosphate_FormReg"/>
</dbReference>
<dbReference type="PANTHER" id="PTHR12358">
    <property type="entry name" value="SPHINGOSINE KINASE"/>
    <property type="match status" value="1"/>
</dbReference>
<dbReference type="Gene3D" id="2.60.200.40">
    <property type="match status" value="1"/>
</dbReference>
<dbReference type="GO" id="GO:0005524">
    <property type="term" value="F:ATP binding"/>
    <property type="evidence" value="ECO:0007669"/>
    <property type="project" value="UniProtKB-KW"/>
</dbReference>
<dbReference type="PROSITE" id="PS50146">
    <property type="entry name" value="DAGK"/>
    <property type="match status" value="1"/>
</dbReference>
<reference evidence="7 8" key="1">
    <citation type="submission" date="2019-03" db="EMBL/GenBank/DDBJ databases">
        <title>Rhodosporidium diobovatum UCD-FST 08-225 genome sequencing, assembly, and annotation.</title>
        <authorList>
            <person name="Fakankun I.U."/>
            <person name="Fristensky B."/>
            <person name="Levin D.B."/>
        </authorList>
    </citation>
    <scope>NUCLEOTIDE SEQUENCE [LARGE SCALE GENOMIC DNA]</scope>
    <source>
        <strain evidence="7 8">UCD-FST 08-225</strain>
    </source>
</reference>
<dbReference type="InterPro" id="IPR017438">
    <property type="entry name" value="ATP-NAD_kinase_N"/>
</dbReference>
<keyword evidence="1" id="KW-0808">Transferase</keyword>
<dbReference type="AlphaFoldDB" id="A0A5C5G803"/>
<dbReference type="GO" id="GO:0046512">
    <property type="term" value="P:sphingosine biosynthetic process"/>
    <property type="evidence" value="ECO:0007669"/>
    <property type="project" value="TreeGrafter"/>
</dbReference>
<protein>
    <submittedName>
        <fullName evidence="7">ATP-NAD kinase-like domain-containing protein</fullName>
    </submittedName>
</protein>
<sequence length="598" mass="62712">MLSLCGCTDTRSYSPVPATASAAAPPLPALELLAVQQGSGRPVHLALTPRGLALVKQRTSSGLHSLRLGNPSSTSSRIIPYRYILAATTTHPQPATGDPLSTLSLSALVPSSIRDPDSPSPLRLYRLDATVHDVGGSHDPSDHAARRSAADDWCAELERRAYDGVERTRTFHCVVNPHGGKAKAKTVWLDAVKPIFDAAGCSYDVSYTGPPGSPSHAHSLGLSHDPASYDALVALSGDGIVHELLNGLAAQPARPARALRDSPIVHVPCGSGNALATSVYGPARATDVRYAALCALKGSPLPLDLSSFSQPDPGPGPGPAQQQQPPRRRYTFLTQAFGLMADLDLGTEHLRWMGDARFTLGYVRGALARRRYPCRVDVRGPRADKARIARTHNALLERGEGARAAGAAAGGGGGARGVDGAAEAGAGAGAQAGDEMPPLVFGGVDAPLPEGRRREDEWVTLDLEEQGVFFAYGGKTPFVSKDVMLFPAADPNDGLIDLVLVAPMSPLAALTAMDNASTGGLLSLPSVTYLKCTAYRLSFPPPAPGAKDGFISVDGERAPYAPFQVECHRGVARVMGFDGRWGGRTRIEGFDDDGGKAK</sequence>
<keyword evidence="3 7" id="KW-0418">Kinase</keyword>
<feature type="region of interest" description="Disordered" evidence="5">
    <location>
        <begin position="304"/>
        <end position="327"/>
    </location>
</feature>
<dbReference type="EMBL" id="SOZI01000001">
    <property type="protein sequence ID" value="TNY24639.1"/>
    <property type="molecule type" value="Genomic_DNA"/>
</dbReference>
<dbReference type="Gene3D" id="3.40.50.10330">
    <property type="entry name" value="Probable inorganic polyphosphate/atp-NAD kinase, domain 1"/>
    <property type="match status" value="1"/>
</dbReference>